<evidence type="ECO:0000256" key="2">
    <source>
        <dbReference type="ARBA" id="ARBA00022527"/>
    </source>
</evidence>
<dbReference type="GO" id="GO:0005634">
    <property type="term" value="C:nucleus"/>
    <property type="evidence" value="ECO:0007669"/>
    <property type="project" value="UniProtKB-SubCell"/>
</dbReference>
<evidence type="ECO:0000313" key="5">
    <source>
        <dbReference type="EMBL" id="KMZ59793.1"/>
    </source>
</evidence>
<reference evidence="6" key="1">
    <citation type="journal article" date="2016" name="Nature">
        <title>The genome of the seagrass Zostera marina reveals angiosperm adaptation to the sea.</title>
        <authorList>
            <person name="Olsen J.L."/>
            <person name="Rouze P."/>
            <person name="Verhelst B."/>
            <person name="Lin Y.-C."/>
            <person name="Bayer T."/>
            <person name="Collen J."/>
            <person name="Dattolo E."/>
            <person name="De Paoli E."/>
            <person name="Dittami S."/>
            <person name="Maumus F."/>
            <person name="Michel G."/>
            <person name="Kersting A."/>
            <person name="Lauritano C."/>
            <person name="Lohaus R."/>
            <person name="Toepel M."/>
            <person name="Tonon T."/>
            <person name="Vanneste K."/>
            <person name="Amirebrahimi M."/>
            <person name="Brakel J."/>
            <person name="Bostroem C."/>
            <person name="Chovatia M."/>
            <person name="Grimwood J."/>
            <person name="Jenkins J.W."/>
            <person name="Jueterbock A."/>
            <person name="Mraz A."/>
            <person name="Stam W.T."/>
            <person name="Tice H."/>
            <person name="Bornberg-Bauer E."/>
            <person name="Green P.J."/>
            <person name="Pearson G.A."/>
            <person name="Procaccini G."/>
            <person name="Duarte C.M."/>
            <person name="Schmutz J."/>
            <person name="Reusch T.B.H."/>
            <person name="Van de Peer Y."/>
        </authorList>
    </citation>
    <scope>NUCLEOTIDE SEQUENCE [LARGE SCALE GENOMIC DNA]</scope>
    <source>
        <strain evidence="6">cv. Finnish</strain>
    </source>
</reference>
<evidence type="ECO:0000256" key="1">
    <source>
        <dbReference type="ARBA" id="ARBA00004123"/>
    </source>
</evidence>
<dbReference type="InterPro" id="IPR050517">
    <property type="entry name" value="DDR_Repair_Kinase"/>
</dbReference>
<comment type="caution">
    <text evidence="5">The sequence shown here is derived from an EMBL/GenBank/DDBJ whole genome shotgun (WGS) entry which is preliminary data.</text>
</comment>
<evidence type="ECO:0000256" key="4">
    <source>
        <dbReference type="ARBA" id="ARBA00023242"/>
    </source>
</evidence>
<keyword evidence="3" id="KW-0227">DNA damage</keyword>
<dbReference type="InterPro" id="IPR016024">
    <property type="entry name" value="ARM-type_fold"/>
</dbReference>
<dbReference type="Proteomes" id="UP000036987">
    <property type="component" value="Unassembled WGS sequence"/>
</dbReference>
<dbReference type="STRING" id="29655.A0A0K9NT34"/>
<keyword evidence="4" id="KW-0539">Nucleus</keyword>
<keyword evidence="6" id="KW-1185">Reference proteome</keyword>
<dbReference type="PANTHER" id="PTHR11139">
    <property type="entry name" value="ATAXIA TELANGIECTASIA MUTATED ATM -RELATED"/>
    <property type="match status" value="1"/>
</dbReference>
<evidence type="ECO:0000313" key="6">
    <source>
        <dbReference type="Proteomes" id="UP000036987"/>
    </source>
</evidence>
<keyword evidence="2" id="KW-0808">Transferase</keyword>
<dbReference type="PANTHER" id="PTHR11139:SF69">
    <property type="entry name" value="SERINE_THREONINE-PROTEIN KINASE ATR"/>
    <property type="match status" value="1"/>
</dbReference>
<evidence type="ECO:0000256" key="3">
    <source>
        <dbReference type="ARBA" id="ARBA00022763"/>
    </source>
</evidence>
<accession>A0A0K9NT34</accession>
<protein>
    <submittedName>
        <fullName evidence="5">Uncharacterized protein</fullName>
    </submittedName>
</protein>
<keyword evidence="2" id="KW-0723">Serine/threonine-protein kinase</keyword>
<name>A0A0K9NT34_ZOSMR</name>
<dbReference type="GO" id="GO:0004674">
    <property type="term" value="F:protein serine/threonine kinase activity"/>
    <property type="evidence" value="ECO:0007669"/>
    <property type="project" value="UniProtKB-KW"/>
</dbReference>
<dbReference type="GO" id="GO:0006974">
    <property type="term" value="P:DNA damage response"/>
    <property type="evidence" value="ECO:0007669"/>
    <property type="project" value="UniProtKB-KW"/>
</dbReference>
<sequence length="380" mass="43883">MDFLLKYFWCSQCDKGAIHSQEKDLKVHYIPKDDIFKFDFVNMQNMQSFFFQPIFSDLSEGSFLSFVRIIPRLLRHCNRDYLIGTKFQWIESINIFLLHKSKAVREAFSIEIGVFAEKNILNCLFFDDLGFNDSKEHEFVEKLRCALSMTEDPKIFETILESVGTVMNSVDVHECLFYYSLILLVDQLDNSHATVRMIATNIIHRSCFHMNGGFEAILSKYTNIRDKLFDYLCSRLVTCPEIIREFAEAILKITVEDFLNKIVPVVLPKLVTSHHDTDQALVTLRELASHLNTDIVPLIVNWLPGVLAFALFQEDEQVLSSALQFYHLQTGSNSKEIFSAALPALLDELVCFKGNSYLEETEIRRYVTLQMQSNSSSQLM</sequence>
<dbReference type="EMBL" id="LFYR01001714">
    <property type="protein sequence ID" value="KMZ59793.1"/>
    <property type="molecule type" value="Genomic_DNA"/>
</dbReference>
<organism evidence="5 6">
    <name type="scientific">Zostera marina</name>
    <name type="common">Eelgrass</name>
    <dbReference type="NCBI Taxonomy" id="29655"/>
    <lineage>
        <taxon>Eukaryota</taxon>
        <taxon>Viridiplantae</taxon>
        <taxon>Streptophyta</taxon>
        <taxon>Embryophyta</taxon>
        <taxon>Tracheophyta</taxon>
        <taxon>Spermatophyta</taxon>
        <taxon>Magnoliopsida</taxon>
        <taxon>Liliopsida</taxon>
        <taxon>Zosteraceae</taxon>
        <taxon>Zostera</taxon>
    </lineage>
</organism>
<proteinExistence type="predicted"/>
<keyword evidence="2" id="KW-0418">Kinase</keyword>
<comment type="subcellular location">
    <subcellularLocation>
        <location evidence="1">Nucleus</location>
    </subcellularLocation>
</comment>
<dbReference type="OrthoDB" id="10648559at2759"/>
<dbReference type="AlphaFoldDB" id="A0A0K9NT34"/>
<dbReference type="SUPFAM" id="SSF48371">
    <property type="entry name" value="ARM repeat"/>
    <property type="match status" value="1"/>
</dbReference>
<gene>
    <name evidence="5" type="ORF">ZOSMA_64G00080</name>
</gene>